<keyword evidence="1" id="KW-0862">Zinc</keyword>
<feature type="compositionally biased region" description="Basic and acidic residues" evidence="3">
    <location>
        <begin position="65"/>
        <end position="79"/>
    </location>
</feature>
<keyword evidence="1" id="KW-0863">Zinc-finger</keyword>
<gene>
    <name evidence="5" type="ORF">R1sor_000320</name>
</gene>
<dbReference type="PROSITE" id="PS50089">
    <property type="entry name" value="ZF_RING_2"/>
    <property type="match status" value="1"/>
</dbReference>
<evidence type="ECO:0000256" key="1">
    <source>
        <dbReference type="PROSITE-ProRule" id="PRU00175"/>
    </source>
</evidence>
<sequence>MQVKFDGELYEAVDPDSKKRRRTLSKPTPNKRPRETSGNTELPVGAEDEPTNLSSGEAPSNRQPTPDKGKVVVEDEPTRLDPNLAAKMEKARVKEATRRSLEHDLLTVPGFAVNDHGESSGQRSKGNLDISCPPRPTTEVEKTAERVHGWIDEMLRNVMIANQERDRIQSRLKEAEEKLLKVEAVRNANDESDRIQERLKEGEEKIKALEQEKKEMSERALMMERPDLYELLESKLTGYQIPGHPYGIASFPDVNLTITKKWTTFPEYIEAFEGNMDAFPELKHAVEVHSGMTVYKTDCSICGHALGFLPRIDSGVCEHKYHLNCFWNYASTNRRCPVCRVPYPRQMYEFFCTVFVLEGSKVINRDTGLQDVENSNPHPNELHAGRGGLVAVNEVDVAARNEDKIHLMTESDVQPLIAGLDRPELDANEFLQQVQHANSDYEVTPSRQTHTDYLEEIGDRMHARLRRETSIRGNGPTTRAQSRRLFVQAEEPTDPQPQEPQPVETHTEEAVEEILTPSTEPTAHEEVASTEPTMDVGSIPAEVASAAEESTESQPQELVPVQLLMEEAVEDNQTPSTVPIPVQLLVEEAVEDNQTPSTEPAPVQLLVEEAVENIQSPSTESTGQDIPPIYTVEDPDVKDIGGPSSPGLHMQVCAPKVLQQPSEVVEIGDSPASGRGTRDPLDDWKSYEQLTKKDLESTNPKRFIRGDVINMYIKEKFLVQPRSELEGKFFVNTFWFAQLNALNKQVLSGNLAGSFPKSQKVKGDLGPYFDDESACRFANVGDVDSFKLIFGMYMDPKGWTAKNLKMRVLP</sequence>
<dbReference type="SUPFAM" id="SSF57850">
    <property type="entry name" value="RING/U-box"/>
    <property type="match status" value="1"/>
</dbReference>
<feature type="coiled-coil region" evidence="2">
    <location>
        <begin position="151"/>
        <end position="219"/>
    </location>
</feature>
<feature type="compositionally biased region" description="Polar residues" evidence="3">
    <location>
        <begin position="51"/>
        <end position="64"/>
    </location>
</feature>
<dbReference type="AlphaFoldDB" id="A0ABD3GTK8"/>
<name>A0ABD3GTK8_9MARC</name>
<feature type="region of interest" description="Disordered" evidence="3">
    <location>
        <begin position="111"/>
        <end position="143"/>
    </location>
</feature>
<evidence type="ECO:0000313" key="5">
    <source>
        <dbReference type="EMBL" id="KAL3682298.1"/>
    </source>
</evidence>
<reference evidence="5 6" key="1">
    <citation type="submission" date="2024-09" db="EMBL/GenBank/DDBJ databases">
        <title>Chromosome-scale assembly of Riccia sorocarpa.</title>
        <authorList>
            <person name="Paukszto L."/>
        </authorList>
    </citation>
    <scope>NUCLEOTIDE SEQUENCE [LARGE SCALE GENOMIC DNA]</scope>
    <source>
        <strain evidence="5">LP-2024</strain>
        <tissue evidence="5">Aerial parts of the thallus</tissue>
    </source>
</reference>
<dbReference type="GO" id="GO:0008270">
    <property type="term" value="F:zinc ion binding"/>
    <property type="evidence" value="ECO:0007669"/>
    <property type="project" value="UniProtKB-KW"/>
</dbReference>
<evidence type="ECO:0000259" key="4">
    <source>
        <dbReference type="PROSITE" id="PS50089"/>
    </source>
</evidence>
<keyword evidence="6" id="KW-1185">Reference proteome</keyword>
<accession>A0ABD3GTK8</accession>
<feature type="region of interest" description="Disordered" evidence="3">
    <location>
        <begin position="1"/>
        <end position="83"/>
    </location>
</feature>
<dbReference type="SUPFAM" id="SSF57997">
    <property type="entry name" value="Tropomyosin"/>
    <property type="match status" value="1"/>
</dbReference>
<evidence type="ECO:0000256" key="2">
    <source>
        <dbReference type="SAM" id="Coils"/>
    </source>
</evidence>
<dbReference type="EMBL" id="JBJQOH010000006">
    <property type="protein sequence ID" value="KAL3682298.1"/>
    <property type="molecule type" value="Genomic_DNA"/>
</dbReference>
<evidence type="ECO:0000256" key="3">
    <source>
        <dbReference type="SAM" id="MobiDB-lite"/>
    </source>
</evidence>
<dbReference type="CDD" id="cd22265">
    <property type="entry name" value="UDM1_RNF168"/>
    <property type="match status" value="1"/>
</dbReference>
<dbReference type="Gene3D" id="3.30.40.10">
    <property type="entry name" value="Zinc/RING finger domain, C3HC4 (zinc finger)"/>
    <property type="match status" value="1"/>
</dbReference>
<dbReference type="InterPro" id="IPR001841">
    <property type="entry name" value="Znf_RING"/>
</dbReference>
<proteinExistence type="predicted"/>
<comment type="caution">
    <text evidence="5">The sequence shown here is derived from an EMBL/GenBank/DDBJ whole genome shotgun (WGS) entry which is preliminary data.</text>
</comment>
<feature type="domain" description="RING-type" evidence="4">
    <location>
        <begin position="299"/>
        <end position="340"/>
    </location>
</feature>
<keyword evidence="1" id="KW-0479">Metal-binding</keyword>
<feature type="region of interest" description="Disordered" evidence="3">
    <location>
        <begin position="489"/>
        <end position="536"/>
    </location>
</feature>
<dbReference type="InterPro" id="IPR013083">
    <property type="entry name" value="Znf_RING/FYVE/PHD"/>
</dbReference>
<organism evidence="5 6">
    <name type="scientific">Riccia sorocarpa</name>
    <dbReference type="NCBI Taxonomy" id="122646"/>
    <lineage>
        <taxon>Eukaryota</taxon>
        <taxon>Viridiplantae</taxon>
        <taxon>Streptophyta</taxon>
        <taxon>Embryophyta</taxon>
        <taxon>Marchantiophyta</taxon>
        <taxon>Marchantiopsida</taxon>
        <taxon>Marchantiidae</taxon>
        <taxon>Marchantiales</taxon>
        <taxon>Ricciaceae</taxon>
        <taxon>Riccia</taxon>
    </lineage>
</organism>
<protein>
    <recommendedName>
        <fullName evidence="4">RING-type domain-containing protein</fullName>
    </recommendedName>
</protein>
<keyword evidence="2" id="KW-0175">Coiled coil</keyword>
<dbReference type="Proteomes" id="UP001633002">
    <property type="component" value="Unassembled WGS sequence"/>
</dbReference>
<evidence type="ECO:0000313" key="6">
    <source>
        <dbReference type="Proteomes" id="UP001633002"/>
    </source>
</evidence>